<evidence type="ECO:0000256" key="2">
    <source>
        <dbReference type="ARBA" id="ARBA00023015"/>
    </source>
</evidence>
<name>A0ABR0U693_REHGL</name>
<accession>A0ABR0U693</accession>
<dbReference type="EMBL" id="JABTTQ020003360">
    <property type="protein sequence ID" value="KAK6118043.1"/>
    <property type="molecule type" value="Genomic_DNA"/>
</dbReference>
<keyword evidence="2" id="KW-0805">Transcription regulation</keyword>
<keyword evidence="8" id="KW-1185">Reference proteome</keyword>
<dbReference type="SMART" id="SM00353">
    <property type="entry name" value="HLH"/>
    <property type="match status" value="1"/>
</dbReference>
<gene>
    <name evidence="7" type="ORF">DH2020_048208</name>
</gene>
<organism evidence="7 8">
    <name type="scientific">Rehmannia glutinosa</name>
    <name type="common">Chinese foxglove</name>
    <dbReference type="NCBI Taxonomy" id="99300"/>
    <lineage>
        <taxon>Eukaryota</taxon>
        <taxon>Viridiplantae</taxon>
        <taxon>Streptophyta</taxon>
        <taxon>Embryophyta</taxon>
        <taxon>Tracheophyta</taxon>
        <taxon>Spermatophyta</taxon>
        <taxon>Magnoliopsida</taxon>
        <taxon>eudicotyledons</taxon>
        <taxon>Gunneridae</taxon>
        <taxon>Pentapetalae</taxon>
        <taxon>asterids</taxon>
        <taxon>lamiids</taxon>
        <taxon>Lamiales</taxon>
        <taxon>Orobanchaceae</taxon>
        <taxon>Rehmannieae</taxon>
        <taxon>Rehmannia</taxon>
    </lineage>
</organism>
<evidence type="ECO:0000313" key="7">
    <source>
        <dbReference type="EMBL" id="KAK6118043.1"/>
    </source>
</evidence>
<evidence type="ECO:0000256" key="4">
    <source>
        <dbReference type="ARBA" id="ARBA00023242"/>
    </source>
</evidence>
<dbReference type="CDD" id="cd18914">
    <property type="entry name" value="bHLH_AtORG2_like"/>
    <property type="match status" value="1"/>
</dbReference>
<comment type="subcellular location">
    <subcellularLocation>
        <location evidence="1">Nucleus</location>
    </subcellularLocation>
</comment>
<reference evidence="7 8" key="1">
    <citation type="journal article" date="2021" name="Comput. Struct. Biotechnol. J.">
        <title>De novo genome assembly of the potent medicinal plant Rehmannia glutinosa using nanopore technology.</title>
        <authorList>
            <person name="Ma L."/>
            <person name="Dong C."/>
            <person name="Song C."/>
            <person name="Wang X."/>
            <person name="Zheng X."/>
            <person name="Niu Y."/>
            <person name="Chen S."/>
            <person name="Feng W."/>
        </authorList>
    </citation>
    <scope>NUCLEOTIDE SEQUENCE [LARGE SCALE GENOMIC DNA]</scope>
    <source>
        <strain evidence="7">DH-2019</strain>
    </source>
</reference>
<dbReference type="InterPro" id="IPR011598">
    <property type="entry name" value="bHLH_dom"/>
</dbReference>
<evidence type="ECO:0000256" key="1">
    <source>
        <dbReference type="ARBA" id="ARBA00004123"/>
    </source>
</evidence>
<protein>
    <recommendedName>
        <fullName evidence="6">BHLH domain-containing protein</fullName>
    </recommendedName>
</protein>
<dbReference type="SUPFAM" id="SSF47459">
    <property type="entry name" value="HLH, helix-loop-helix DNA-binding domain"/>
    <property type="match status" value="1"/>
</dbReference>
<evidence type="ECO:0000256" key="3">
    <source>
        <dbReference type="ARBA" id="ARBA00023163"/>
    </source>
</evidence>
<evidence type="ECO:0000259" key="6">
    <source>
        <dbReference type="PROSITE" id="PS50888"/>
    </source>
</evidence>
<feature type="domain" description="BHLH" evidence="6">
    <location>
        <begin position="72"/>
        <end position="124"/>
    </location>
</feature>
<feature type="compositionally biased region" description="Polar residues" evidence="5">
    <location>
        <begin position="59"/>
        <end position="69"/>
    </location>
</feature>
<keyword evidence="3" id="KW-0804">Transcription</keyword>
<feature type="region of interest" description="Disordered" evidence="5">
    <location>
        <begin position="41"/>
        <end position="69"/>
    </location>
</feature>
<dbReference type="InterPro" id="IPR015660">
    <property type="entry name" value="MASH1/Ascl1a-like"/>
</dbReference>
<dbReference type="PANTHER" id="PTHR13935:SF155">
    <property type="entry name" value="TRANSCRIPTION FACTOR BHLH120-LIKE"/>
    <property type="match status" value="1"/>
</dbReference>
<evidence type="ECO:0000256" key="5">
    <source>
        <dbReference type="SAM" id="MobiDB-lite"/>
    </source>
</evidence>
<sequence length="300" mass="34161">MENNSFSFLSFQQDDEFSTSFPDFTILDVAMNHISFGSPQNVEGIDLGDDKKGKMPKNLQETQSGSANQDVQKKIMHREIERQRRQEMATLYNSLRSVLPPHFLKGKRSTSDQIHEATKYIRCLKNNIKELGIKRDNLKRLSKNDQLVLDSEKGSCSKNLPNIVVTVQPCSVGVEVLISGDIIDEGLTLPLSRILRLLLEEGLVVVCCNLTKFDGKLHYAIQSEVLDYPGVDLQMLQRKLNGLPDWWVQAEVIDNENKLLASLMLVISIYTSDIWTTIYDDEKLFEAARRLEKERGNNTQ</sequence>
<dbReference type="Pfam" id="PF00010">
    <property type="entry name" value="HLH"/>
    <property type="match status" value="1"/>
</dbReference>
<keyword evidence="4" id="KW-0539">Nucleus</keyword>
<dbReference type="Proteomes" id="UP001318860">
    <property type="component" value="Unassembled WGS sequence"/>
</dbReference>
<dbReference type="Gene3D" id="4.10.280.10">
    <property type="entry name" value="Helix-loop-helix DNA-binding domain"/>
    <property type="match status" value="1"/>
</dbReference>
<dbReference type="InterPro" id="IPR036638">
    <property type="entry name" value="HLH_DNA-bd_sf"/>
</dbReference>
<proteinExistence type="predicted"/>
<dbReference type="PANTHER" id="PTHR13935">
    <property type="entry name" value="ACHAETE-SCUTE TRANSCRIPTION FACTOR-RELATED"/>
    <property type="match status" value="1"/>
</dbReference>
<evidence type="ECO:0000313" key="8">
    <source>
        <dbReference type="Proteomes" id="UP001318860"/>
    </source>
</evidence>
<comment type="caution">
    <text evidence="7">The sequence shown here is derived from an EMBL/GenBank/DDBJ whole genome shotgun (WGS) entry which is preliminary data.</text>
</comment>
<dbReference type="PROSITE" id="PS50888">
    <property type="entry name" value="BHLH"/>
    <property type="match status" value="1"/>
</dbReference>